<dbReference type="EMBL" id="CH476640">
    <property type="protein sequence ID" value="EDN97468.1"/>
    <property type="molecule type" value="Genomic_DNA"/>
</dbReference>
<reference evidence="2" key="1">
    <citation type="journal article" date="2011" name="PLoS Genet.">
        <title>Genomic analysis of the necrotrophic fungal pathogens Sclerotinia sclerotiorum and Botrytis cinerea.</title>
        <authorList>
            <person name="Amselem J."/>
            <person name="Cuomo C.A."/>
            <person name="van Kan J.A."/>
            <person name="Viaud M."/>
            <person name="Benito E.P."/>
            <person name="Couloux A."/>
            <person name="Coutinho P.M."/>
            <person name="de Vries R.P."/>
            <person name="Dyer P.S."/>
            <person name="Fillinger S."/>
            <person name="Fournier E."/>
            <person name="Gout L."/>
            <person name="Hahn M."/>
            <person name="Kohn L."/>
            <person name="Lapalu N."/>
            <person name="Plummer K.M."/>
            <person name="Pradier J.M."/>
            <person name="Quevillon E."/>
            <person name="Sharon A."/>
            <person name="Simon A."/>
            <person name="ten Have A."/>
            <person name="Tudzynski B."/>
            <person name="Tudzynski P."/>
            <person name="Wincker P."/>
            <person name="Andrew M."/>
            <person name="Anthouard V."/>
            <person name="Beever R.E."/>
            <person name="Beffa R."/>
            <person name="Benoit I."/>
            <person name="Bouzid O."/>
            <person name="Brault B."/>
            <person name="Chen Z."/>
            <person name="Choquer M."/>
            <person name="Collemare J."/>
            <person name="Cotton P."/>
            <person name="Danchin E.G."/>
            <person name="Da Silva C."/>
            <person name="Gautier A."/>
            <person name="Giraud C."/>
            <person name="Giraud T."/>
            <person name="Gonzalez C."/>
            <person name="Grossetete S."/>
            <person name="Guldener U."/>
            <person name="Henrissat B."/>
            <person name="Howlett B.J."/>
            <person name="Kodira C."/>
            <person name="Kretschmer M."/>
            <person name="Lappartient A."/>
            <person name="Leroch M."/>
            <person name="Levis C."/>
            <person name="Mauceli E."/>
            <person name="Neuveglise C."/>
            <person name="Oeser B."/>
            <person name="Pearson M."/>
            <person name="Poulain J."/>
            <person name="Poussereau N."/>
            <person name="Quesneville H."/>
            <person name="Rascle C."/>
            <person name="Schumacher J."/>
            <person name="Segurens B."/>
            <person name="Sexton A."/>
            <person name="Silva E."/>
            <person name="Sirven C."/>
            <person name="Soanes D.M."/>
            <person name="Talbot N.J."/>
            <person name="Templeton M."/>
            <person name="Yandava C."/>
            <person name="Yarden O."/>
            <person name="Zeng Q."/>
            <person name="Rollins J.A."/>
            <person name="Lebrun M.H."/>
            <person name="Dickman M."/>
        </authorList>
    </citation>
    <scope>NUCLEOTIDE SEQUENCE [LARGE SCALE GENOMIC DNA]</scope>
    <source>
        <strain evidence="2">ATCC 18683 / 1980 / Ss-1</strain>
    </source>
</reference>
<protein>
    <submittedName>
        <fullName evidence="1">Uncharacterized protein</fullName>
    </submittedName>
</protein>
<dbReference type="InParanoid" id="A7F3Z7"/>
<dbReference type="Proteomes" id="UP000001312">
    <property type="component" value="Unassembled WGS sequence"/>
</dbReference>
<organism evidence="1 2">
    <name type="scientific">Sclerotinia sclerotiorum (strain ATCC 18683 / 1980 / Ss-1)</name>
    <name type="common">White mold</name>
    <name type="synonym">Whetzelinia sclerotiorum</name>
    <dbReference type="NCBI Taxonomy" id="665079"/>
    <lineage>
        <taxon>Eukaryota</taxon>
        <taxon>Fungi</taxon>
        <taxon>Dikarya</taxon>
        <taxon>Ascomycota</taxon>
        <taxon>Pezizomycotina</taxon>
        <taxon>Leotiomycetes</taxon>
        <taxon>Helotiales</taxon>
        <taxon>Sclerotiniaceae</taxon>
        <taxon>Sclerotinia</taxon>
    </lineage>
</organism>
<evidence type="ECO:0000313" key="1">
    <source>
        <dbReference type="EMBL" id="EDN97468.1"/>
    </source>
</evidence>
<keyword evidence="2" id="KW-1185">Reference proteome</keyword>
<evidence type="ECO:0000313" key="2">
    <source>
        <dbReference type="Proteomes" id="UP000001312"/>
    </source>
</evidence>
<name>A7F3Z7_SCLS1</name>
<proteinExistence type="predicted"/>
<gene>
    <name evidence="1" type="ORF">SS1G_11993</name>
</gene>
<dbReference type="RefSeq" id="XP_001586964.1">
    <property type="nucleotide sequence ID" value="XM_001586914.1"/>
</dbReference>
<accession>A7F3Z7</accession>
<dbReference type="GeneID" id="5482933"/>
<sequence>MSVLSLHRVVKQAIKATALAEMLGDLMKDNLVKVQQSKYTYAYTRKFEVRGGIFMGSIRSLRSQRYHEYGQ</sequence>
<dbReference type="AlphaFoldDB" id="A7F3Z7"/>
<dbReference type="KEGG" id="ssl:SS1G_11993"/>